<keyword evidence="1" id="KW-0808">Transferase</keyword>
<accession>A0A5C3KF48</accession>
<feature type="domain" description="RDRP core" evidence="3">
    <location>
        <begin position="241"/>
        <end position="872"/>
    </location>
</feature>
<keyword evidence="5" id="KW-1185">Reference proteome</keyword>
<sequence length="1095" mass="121292">MKIYNVPDSDSDFESSESDADTGADSFDDAASTTSSLRDEGVDTASTSPSPIPSPPSSIAKAGSTNAEVESLTLCLSKLEISETLSQNRHPAGDSTSTIRAFLKLPLGRALCPNIIAHNQHAQSLLDDARVEWGVQWEIARGVVKELWTWDDVIAGIPKLKGSNADVACKVPQVLRDESIVGSTPLGVWSELDREEKATRECPERRLGLMGTWEGVPSWHGGQIQQIARLVRPDKASESKFKVVLEPMESRRSHRYARFLGSRRVIQIKINDKLVMEEKDAVIEFLSQKFVLMGRVFIPFHSKDGGTYMVETDEDFERKAQRWCADERRMSFVDFMEWHNPFLLNNNQVVSKLVTRYALGLSNSVPVLEFAPDSIFFIEDIYAPHPGLAKAPTEKIMTDGAGFMNNAALKAIRDHMGSSFPPTAVQGRIDGAKGLWVRHPTDDSTTPRIWIRASQNKIKNTLLDRPHRIFELVAPSHPTLGDSLTQQSILNIYHNGVSPEKLVKLFEQGLREEVAPLLDWDDPIKLLDAVNKAGGVSGARMARIANAASRALGLSRGEWRHDDVAATEDSGGDGAGELGPATYTGRNPYSGCPHSTYEAILDMLQAGFEPKTNKVLRDYLKRAAANTLNAAIEKYRIPLKESLWAFVIPDPFAVHPMKHPTGTVIADPLGILKEGEIFCRSSASLTDPITGLPFEVITGDVVIGRYPMRLPSDLQKVRAVNVPELSKWTDVIIASVRGERSLASLLSGGDMDGDTVHIFREAEIVENFQSKPFSSPPPDLMNNFEKDVETVTAFCTRLVGLSHREAAKAYQKVLLGNLRSSATGLYSMFHDHAVEKYGYSHPTTIRLAYIFNELLDSSKSGLRLREEVFNADKKEFGKKPEPFGVLADLKLAGAKFGAELEKQFQKAANFVDDKDPPKDKDLIAPYEKIATYCNNLESLKKVNPNLSPVHAMLVEELGRMRKHVWDSQEMFNTKAGESRAKRERSEQQGKKPVRGGSASKTDQDDIMLAPAMSYHQPIQDIHLLGNLEEIKASFAYSVAPTGKFAWSVAFTDLCLIKARKDPSGFAPVLRKFDERKVLSSAVVRGLNKTKENEVF</sequence>
<dbReference type="STRING" id="230819.A0A5C3KF48"/>
<protein>
    <recommendedName>
        <fullName evidence="1">RNA-dependent RNA polymerase</fullName>
        <ecNumber evidence="1">2.7.7.48</ecNumber>
    </recommendedName>
</protein>
<keyword evidence="1" id="KW-0694">RNA-binding</keyword>
<dbReference type="InterPro" id="IPR057596">
    <property type="entry name" value="RDRP_core"/>
</dbReference>
<proteinExistence type="inferred from homology"/>
<evidence type="ECO:0000259" key="3">
    <source>
        <dbReference type="Pfam" id="PF05183"/>
    </source>
</evidence>
<dbReference type="GO" id="GO:0003968">
    <property type="term" value="F:RNA-directed RNA polymerase activity"/>
    <property type="evidence" value="ECO:0007669"/>
    <property type="project" value="UniProtKB-KW"/>
</dbReference>
<feature type="compositionally biased region" description="Basic and acidic residues" evidence="2">
    <location>
        <begin position="976"/>
        <end position="989"/>
    </location>
</feature>
<feature type="region of interest" description="Disordered" evidence="2">
    <location>
        <begin position="1"/>
        <end position="63"/>
    </location>
</feature>
<dbReference type="EMBL" id="ML210383">
    <property type="protein sequence ID" value="TFK18696.1"/>
    <property type="molecule type" value="Genomic_DNA"/>
</dbReference>
<feature type="compositionally biased region" description="Acidic residues" evidence="2">
    <location>
        <begin position="9"/>
        <end position="28"/>
    </location>
</feature>
<name>A0A5C3KF48_COPMA</name>
<dbReference type="PANTHER" id="PTHR23079">
    <property type="entry name" value="RNA-DEPENDENT RNA POLYMERASE"/>
    <property type="match status" value="1"/>
</dbReference>
<evidence type="ECO:0000256" key="1">
    <source>
        <dbReference type="RuleBase" id="RU363098"/>
    </source>
</evidence>
<dbReference type="Pfam" id="PF05183">
    <property type="entry name" value="RdRP"/>
    <property type="match status" value="1"/>
</dbReference>
<dbReference type="GO" id="GO:0003723">
    <property type="term" value="F:RNA binding"/>
    <property type="evidence" value="ECO:0007669"/>
    <property type="project" value="UniProtKB-KW"/>
</dbReference>
<evidence type="ECO:0000313" key="4">
    <source>
        <dbReference type="EMBL" id="TFK18696.1"/>
    </source>
</evidence>
<dbReference type="InterPro" id="IPR007855">
    <property type="entry name" value="RDRP"/>
</dbReference>
<keyword evidence="1" id="KW-0548">Nucleotidyltransferase</keyword>
<evidence type="ECO:0000256" key="2">
    <source>
        <dbReference type="SAM" id="MobiDB-lite"/>
    </source>
</evidence>
<dbReference type="OrthoDB" id="10055769at2759"/>
<feature type="region of interest" description="Disordered" evidence="2">
    <location>
        <begin position="972"/>
        <end position="1002"/>
    </location>
</feature>
<organism evidence="4 5">
    <name type="scientific">Coprinopsis marcescibilis</name>
    <name type="common">Agaric fungus</name>
    <name type="synonym">Psathyrella marcescibilis</name>
    <dbReference type="NCBI Taxonomy" id="230819"/>
    <lineage>
        <taxon>Eukaryota</taxon>
        <taxon>Fungi</taxon>
        <taxon>Dikarya</taxon>
        <taxon>Basidiomycota</taxon>
        <taxon>Agaricomycotina</taxon>
        <taxon>Agaricomycetes</taxon>
        <taxon>Agaricomycetidae</taxon>
        <taxon>Agaricales</taxon>
        <taxon>Agaricineae</taxon>
        <taxon>Psathyrellaceae</taxon>
        <taxon>Coprinopsis</taxon>
    </lineage>
</organism>
<reference evidence="4 5" key="1">
    <citation type="journal article" date="2019" name="Nat. Ecol. Evol.">
        <title>Megaphylogeny resolves global patterns of mushroom evolution.</title>
        <authorList>
            <person name="Varga T."/>
            <person name="Krizsan K."/>
            <person name="Foldi C."/>
            <person name="Dima B."/>
            <person name="Sanchez-Garcia M."/>
            <person name="Sanchez-Ramirez S."/>
            <person name="Szollosi G.J."/>
            <person name="Szarkandi J.G."/>
            <person name="Papp V."/>
            <person name="Albert L."/>
            <person name="Andreopoulos W."/>
            <person name="Angelini C."/>
            <person name="Antonin V."/>
            <person name="Barry K.W."/>
            <person name="Bougher N.L."/>
            <person name="Buchanan P."/>
            <person name="Buyck B."/>
            <person name="Bense V."/>
            <person name="Catcheside P."/>
            <person name="Chovatia M."/>
            <person name="Cooper J."/>
            <person name="Damon W."/>
            <person name="Desjardin D."/>
            <person name="Finy P."/>
            <person name="Geml J."/>
            <person name="Haridas S."/>
            <person name="Hughes K."/>
            <person name="Justo A."/>
            <person name="Karasinski D."/>
            <person name="Kautmanova I."/>
            <person name="Kiss B."/>
            <person name="Kocsube S."/>
            <person name="Kotiranta H."/>
            <person name="LaButti K.M."/>
            <person name="Lechner B.E."/>
            <person name="Liimatainen K."/>
            <person name="Lipzen A."/>
            <person name="Lukacs Z."/>
            <person name="Mihaltcheva S."/>
            <person name="Morgado L.N."/>
            <person name="Niskanen T."/>
            <person name="Noordeloos M.E."/>
            <person name="Ohm R.A."/>
            <person name="Ortiz-Santana B."/>
            <person name="Ovrebo C."/>
            <person name="Racz N."/>
            <person name="Riley R."/>
            <person name="Savchenko A."/>
            <person name="Shiryaev A."/>
            <person name="Soop K."/>
            <person name="Spirin V."/>
            <person name="Szebenyi C."/>
            <person name="Tomsovsky M."/>
            <person name="Tulloss R.E."/>
            <person name="Uehling J."/>
            <person name="Grigoriev I.V."/>
            <person name="Vagvolgyi C."/>
            <person name="Papp T."/>
            <person name="Martin F.M."/>
            <person name="Miettinen O."/>
            <person name="Hibbett D.S."/>
            <person name="Nagy L.G."/>
        </authorList>
    </citation>
    <scope>NUCLEOTIDE SEQUENCE [LARGE SCALE GENOMIC DNA]</scope>
    <source>
        <strain evidence="4 5">CBS 121175</strain>
    </source>
</reference>
<evidence type="ECO:0000313" key="5">
    <source>
        <dbReference type="Proteomes" id="UP000307440"/>
    </source>
</evidence>
<dbReference type="PANTHER" id="PTHR23079:SF14">
    <property type="entry name" value="RNA-DEPENDENT RNA POLYMERASE"/>
    <property type="match status" value="1"/>
</dbReference>
<dbReference type="Proteomes" id="UP000307440">
    <property type="component" value="Unassembled WGS sequence"/>
</dbReference>
<comment type="similarity">
    <text evidence="1">Belongs to the RdRP family.</text>
</comment>
<dbReference type="GO" id="GO:0030422">
    <property type="term" value="P:siRNA processing"/>
    <property type="evidence" value="ECO:0007669"/>
    <property type="project" value="TreeGrafter"/>
</dbReference>
<dbReference type="EC" id="2.7.7.48" evidence="1"/>
<dbReference type="GO" id="GO:0031380">
    <property type="term" value="C:nuclear RNA-directed RNA polymerase complex"/>
    <property type="evidence" value="ECO:0007669"/>
    <property type="project" value="TreeGrafter"/>
</dbReference>
<gene>
    <name evidence="4" type="ORF">FA15DRAFT_243960</name>
</gene>
<keyword evidence="1" id="KW-0696">RNA-directed RNA polymerase</keyword>
<dbReference type="AlphaFoldDB" id="A0A5C3KF48"/>
<comment type="catalytic activity">
    <reaction evidence="1">
        <text>RNA(n) + a ribonucleoside 5'-triphosphate = RNA(n+1) + diphosphate</text>
        <dbReference type="Rhea" id="RHEA:21248"/>
        <dbReference type="Rhea" id="RHEA-COMP:14527"/>
        <dbReference type="Rhea" id="RHEA-COMP:17342"/>
        <dbReference type="ChEBI" id="CHEBI:33019"/>
        <dbReference type="ChEBI" id="CHEBI:61557"/>
        <dbReference type="ChEBI" id="CHEBI:140395"/>
        <dbReference type="EC" id="2.7.7.48"/>
    </reaction>
</comment>